<gene>
    <name evidence="5" type="ORF">MNOR_LOCUS655</name>
</gene>
<evidence type="ECO:0000256" key="3">
    <source>
        <dbReference type="SAM" id="MobiDB-lite"/>
    </source>
</evidence>
<evidence type="ECO:0000313" key="5">
    <source>
        <dbReference type="EMBL" id="CAL4059533.1"/>
    </source>
</evidence>
<name>A0AAV2PKY6_MEGNR</name>
<dbReference type="InterPro" id="IPR031311">
    <property type="entry name" value="CHIT_BIND_RR_consensus"/>
</dbReference>
<dbReference type="PRINTS" id="PR00947">
    <property type="entry name" value="CUTICLE"/>
</dbReference>
<dbReference type="PANTHER" id="PTHR12236">
    <property type="entry name" value="STRUCTURAL CONTITUENT OF CUTICLE"/>
    <property type="match status" value="1"/>
</dbReference>
<dbReference type="Proteomes" id="UP001497623">
    <property type="component" value="Unassembled WGS sequence"/>
</dbReference>
<feature type="compositionally biased region" description="Low complexity" evidence="3">
    <location>
        <begin position="76"/>
        <end position="94"/>
    </location>
</feature>
<evidence type="ECO:0000313" key="6">
    <source>
        <dbReference type="Proteomes" id="UP001497623"/>
    </source>
</evidence>
<dbReference type="InterPro" id="IPR051217">
    <property type="entry name" value="Insect_Cuticle_Struc_Prot"/>
</dbReference>
<feature type="compositionally biased region" description="Pro residues" evidence="3">
    <location>
        <begin position="136"/>
        <end position="145"/>
    </location>
</feature>
<keyword evidence="4" id="KW-1133">Transmembrane helix</keyword>
<dbReference type="GO" id="GO:0042302">
    <property type="term" value="F:structural constituent of cuticle"/>
    <property type="evidence" value="ECO:0007669"/>
    <property type="project" value="UniProtKB-UniRule"/>
</dbReference>
<keyword evidence="6" id="KW-1185">Reference proteome</keyword>
<comment type="caution">
    <text evidence="5">The sequence shown here is derived from an EMBL/GenBank/DDBJ whole genome shotgun (WGS) entry which is preliminary data.</text>
</comment>
<feature type="non-terminal residue" evidence="5">
    <location>
        <position position="1"/>
    </location>
</feature>
<feature type="transmembrane region" description="Helical" evidence="4">
    <location>
        <begin position="20"/>
        <end position="37"/>
    </location>
</feature>
<dbReference type="PANTHER" id="PTHR12236:SF79">
    <property type="entry name" value="CUTICULAR PROTEIN 50CB-RELATED"/>
    <property type="match status" value="1"/>
</dbReference>
<evidence type="ECO:0008006" key="7">
    <source>
        <dbReference type="Google" id="ProtNLM"/>
    </source>
</evidence>
<feature type="compositionally biased region" description="Low complexity" evidence="3">
    <location>
        <begin position="103"/>
        <end position="121"/>
    </location>
</feature>
<evidence type="ECO:0000256" key="4">
    <source>
        <dbReference type="SAM" id="Phobius"/>
    </source>
</evidence>
<keyword evidence="4" id="KW-0812">Transmembrane</keyword>
<evidence type="ECO:0000256" key="2">
    <source>
        <dbReference type="PROSITE-ProRule" id="PRU00497"/>
    </source>
</evidence>
<protein>
    <recommendedName>
        <fullName evidence="7">Cuticle protein</fullName>
    </recommendedName>
</protein>
<organism evidence="5 6">
    <name type="scientific">Meganyctiphanes norvegica</name>
    <name type="common">Northern krill</name>
    <name type="synonym">Thysanopoda norvegica</name>
    <dbReference type="NCBI Taxonomy" id="48144"/>
    <lineage>
        <taxon>Eukaryota</taxon>
        <taxon>Metazoa</taxon>
        <taxon>Ecdysozoa</taxon>
        <taxon>Arthropoda</taxon>
        <taxon>Crustacea</taxon>
        <taxon>Multicrustacea</taxon>
        <taxon>Malacostraca</taxon>
        <taxon>Eumalacostraca</taxon>
        <taxon>Eucarida</taxon>
        <taxon>Euphausiacea</taxon>
        <taxon>Euphausiidae</taxon>
        <taxon>Meganyctiphanes</taxon>
    </lineage>
</organism>
<dbReference type="PROSITE" id="PS51155">
    <property type="entry name" value="CHIT_BIND_RR_2"/>
    <property type="match status" value="1"/>
</dbReference>
<dbReference type="PROSITE" id="PS00233">
    <property type="entry name" value="CHIT_BIND_RR_1"/>
    <property type="match status" value="1"/>
</dbReference>
<dbReference type="GO" id="GO:0031012">
    <property type="term" value="C:extracellular matrix"/>
    <property type="evidence" value="ECO:0007669"/>
    <property type="project" value="TreeGrafter"/>
</dbReference>
<reference evidence="5 6" key="1">
    <citation type="submission" date="2024-05" db="EMBL/GenBank/DDBJ databases">
        <authorList>
            <person name="Wallberg A."/>
        </authorList>
    </citation>
    <scope>NUCLEOTIDE SEQUENCE [LARGE SCALE GENOMIC DNA]</scope>
</reference>
<accession>A0AAV2PKY6</accession>
<feature type="region of interest" description="Disordered" evidence="3">
    <location>
        <begin position="51"/>
        <end position="148"/>
    </location>
</feature>
<feature type="compositionally biased region" description="Pro residues" evidence="3">
    <location>
        <begin position="51"/>
        <end position="62"/>
    </location>
</feature>
<proteinExistence type="predicted"/>
<evidence type="ECO:0000256" key="1">
    <source>
        <dbReference type="ARBA" id="ARBA00022460"/>
    </source>
</evidence>
<dbReference type="Pfam" id="PF00379">
    <property type="entry name" value="Chitin_bind_4"/>
    <property type="match status" value="1"/>
</dbReference>
<dbReference type="AlphaFoldDB" id="A0AAV2PKY6"/>
<sequence length="224" mass="25066">YPFSINHLPVSYNMYNSKPIAIWLVVLSMVGHGLAFPDRITSYNPSRAPYHPPGPAYHPPEPAYHAPEPYHPPEPAYHAPEPAYHAPEPAYHAPEPYHPPEPAYHAPEPAYHAPEPAYHAPEPYHPPEPAYHAPEPYHPPVPAYSPPEHKEKAIPYSYGYAVQDDYQGVDFGANEDSDGNLIQGSYNVLLPDGRKQTVTYTADHYKGYEANVAYLGEAQHPTYT</sequence>
<keyword evidence="1 2" id="KW-0193">Cuticle</keyword>
<dbReference type="InterPro" id="IPR000618">
    <property type="entry name" value="Insect_cuticle"/>
</dbReference>
<dbReference type="EMBL" id="CAXKWB010000153">
    <property type="protein sequence ID" value="CAL4059533.1"/>
    <property type="molecule type" value="Genomic_DNA"/>
</dbReference>
<dbReference type="GO" id="GO:0005615">
    <property type="term" value="C:extracellular space"/>
    <property type="evidence" value="ECO:0007669"/>
    <property type="project" value="TreeGrafter"/>
</dbReference>
<keyword evidence="4" id="KW-0472">Membrane</keyword>